<dbReference type="GeneID" id="63825236"/>
<dbReference type="InParanoid" id="A0A165FVG9"/>
<sequence>MASDAASHLSRPLRLLLESAPEAPSAETILALADSLVLEFSTSSSPGALLSALEEELEEIYDQVIDHATPNQAEVFLAVLYHLHPILPPASIISTWFDLILRPALREPKLPTPSVEHAKQLILTALDPDSRAIAVADDASDEERESERARQREKIGEFRRRLMDLYLLDALNESSGEDVLEWAALDTDQREKKACWKANLEDILVRVGLERPQDFLTVVYHCFYSPNTRLQLFILLNRYTSRPEFQDVSSVFASHMLMTNIIHCLIFDGSSTVAIHGLTVLTKLLPIFAVKACEDLKRLLPMLYVVLARIICWRERENPLPSQASNSNAIADSDAENNDEQGLPETVYALPMREDLDWRRLEQTFHGGASSPPSAADYFRFLYYLFPCNTIRFLRFPVQYLTGREIDNPYAIPWEEALDEEKIRSKSEPLMRGHILHPLLIWRGPEEELARPDFWAQYDIARIVGDCTMLDVRNAALGMQQRAPALLSTDLGSSSSLVSMPVAVAHTPSLPTSIEPSRVSSPTIIPGDRIALPARPRVSLQDMIATSVALKSGLDVEMVDPSPSWSMLLSSRPPTRSPSMDAVPQEHAEGGERARRGSRESHQEWGGQHVPMQIGQALAGLQREVLLLRNELNFELWNARENVKHIGRLYEDRVLSKTAELERQGLHNRLREYKAQMTHLQRALKEHKSQALTVKNQYVDWNRKLQDKVAEFKNKVKSLESEMNAMRAADKDAKEKYAAQDRLVAESAQKAFELQTKIKESKPKVDRLHDYEKQIEQLIKLQRLWEIDINKLKEQTECLQVFTSKYHKMELRLDTYEKTHAEMNEMMRSYRQRVHTLETQLSFAHRQQDSTRKTIALANMSSAGAEVSRLKQANQRLRDDNAELREEIEEVKAMVELLKHQVSEQRRVSMNMGRRHSRSVSGMQEQGTESDAAST</sequence>
<dbReference type="InterPro" id="IPR007483">
    <property type="entry name" value="Hamartin"/>
</dbReference>
<gene>
    <name evidence="3" type="ORF">LAESUDRAFT_722428</name>
</gene>
<feature type="compositionally biased region" description="Basic and acidic residues" evidence="2">
    <location>
        <begin position="584"/>
        <end position="603"/>
    </location>
</feature>
<dbReference type="GO" id="GO:0033596">
    <property type="term" value="C:TSC1-TSC2 complex"/>
    <property type="evidence" value="ECO:0007669"/>
    <property type="project" value="TreeGrafter"/>
</dbReference>
<dbReference type="GO" id="GO:0032007">
    <property type="term" value="P:negative regulation of TOR signaling"/>
    <property type="evidence" value="ECO:0007669"/>
    <property type="project" value="TreeGrafter"/>
</dbReference>
<evidence type="ECO:0000313" key="4">
    <source>
        <dbReference type="Proteomes" id="UP000076871"/>
    </source>
</evidence>
<feature type="region of interest" description="Disordered" evidence="2">
    <location>
        <begin position="320"/>
        <end position="343"/>
    </location>
</feature>
<dbReference type="AlphaFoldDB" id="A0A165FVG9"/>
<evidence type="ECO:0000256" key="2">
    <source>
        <dbReference type="SAM" id="MobiDB-lite"/>
    </source>
</evidence>
<feature type="region of interest" description="Disordered" evidence="2">
    <location>
        <begin position="907"/>
        <end position="935"/>
    </location>
</feature>
<evidence type="ECO:0008006" key="5">
    <source>
        <dbReference type="Google" id="ProtNLM"/>
    </source>
</evidence>
<feature type="coiled-coil region" evidence="1">
    <location>
        <begin position="775"/>
        <end position="901"/>
    </location>
</feature>
<dbReference type="STRING" id="1314785.A0A165FVG9"/>
<feature type="coiled-coil region" evidence="1">
    <location>
        <begin position="656"/>
        <end position="736"/>
    </location>
</feature>
<keyword evidence="1" id="KW-0175">Coiled coil</keyword>
<proteinExistence type="predicted"/>
<dbReference type="GO" id="GO:0051726">
    <property type="term" value="P:regulation of cell cycle"/>
    <property type="evidence" value="ECO:0007669"/>
    <property type="project" value="TreeGrafter"/>
</dbReference>
<feature type="region of interest" description="Disordered" evidence="2">
    <location>
        <begin position="565"/>
        <end position="608"/>
    </location>
</feature>
<feature type="compositionally biased region" description="Polar residues" evidence="2">
    <location>
        <begin position="919"/>
        <end position="935"/>
    </location>
</feature>
<dbReference type="PANTHER" id="PTHR15154:SF2">
    <property type="entry name" value="HAMARTIN"/>
    <property type="match status" value="1"/>
</dbReference>
<organism evidence="3 4">
    <name type="scientific">Laetiporus sulphureus 93-53</name>
    <dbReference type="NCBI Taxonomy" id="1314785"/>
    <lineage>
        <taxon>Eukaryota</taxon>
        <taxon>Fungi</taxon>
        <taxon>Dikarya</taxon>
        <taxon>Basidiomycota</taxon>
        <taxon>Agaricomycotina</taxon>
        <taxon>Agaricomycetes</taxon>
        <taxon>Polyporales</taxon>
        <taxon>Laetiporus</taxon>
    </lineage>
</organism>
<name>A0A165FVG9_9APHY</name>
<accession>A0A165FVG9</accession>
<dbReference type="EMBL" id="KV427611">
    <property type="protein sequence ID" value="KZT09463.1"/>
    <property type="molecule type" value="Genomic_DNA"/>
</dbReference>
<dbReference type="PANTHER" id="PTHR15154">
    <property type="entry name" value="HAMARTIN"/>
    <property type="match status" value="1"/>
</dbReference>
<dbReference type="OrthoDB" id="28737at2759"/>
<feature type="compositionally biased region" description="Low complexity" evidence="2">
    <location>
        <begin position="566"/>
        <end position="580"/>
    </location>
</feature>
<reference evidence="3 4" key="1">
    <citation type="journal article" date="2016" name="Mol. Biol. Evol.">
        <title>Comparative Genomics of Early-Diverging Mushroom-Forming Fungi Provides Insights into the Origins of Lignocellulose Decay Capabilities.</title>
        <authorList>
            <person name="Nagy L.G."/>
            <person name="Riley R."/>
            <person name="Tritt A."/>
            <person name="Adam C."/>
            <person name="Daum C."/>
            <person name="Floudas D."/>
            <person name="Sun H."/>
            <person name="Yadav J.S."/>
            <person name="Pangilinan J."/>
            <person name="Larsson K.H."/>
            <person name="Matsuura K."/>
            <person name="Barry K."/>
            <person name="Labutti K."/>
            <person name="Kuo R."/>
            <person name="Ohm R.A."/>
            <person name="Bhattacharya S.S."/>
            <person name="Shirouzu T."/>
            <person name="Yoshinaga Y."/>
            <person name="Martin F.M."/>
            <person name="Grigoriev I.V."/>
            <person name="Hibbett D.S."/>
        </authorList>
    </citation>
    <scope>NUCLEOTIDE SEQUENCE [LARGE SCALE GENOMIC DNA]</scope>
    <source>
        <strain evidence="3 4">93-53</strain>
    </source>
</reference>
<keyword evidence="4" id="KW-1185">Reference proteome</keyword>
<feature type="compositionally biased region" description="Low complexity" evidence="2">
    <location>
        <begin position="322"/>
        <end position="332"/>
    </location>
</feature>
<evidence type="ECO:0000256" key="1">
    <source>
        <dbReference type="SAM" id="Coils"/>
    </source>
</evidence>
<dbReference type="Proteomes" id="UP000076871">
    <property type="component" value="Unassembled WGS sequence"/>
</dbReference>
<evidence type="ECO:0000313" key="3">
    <source>
        <dbReference type="EMBL" id="KZT09463.1"/>
    </source>
</evidence>
<protein>
    <recommendedName>
        <fullName evidence="5">Hamartin-domain-containing protein</fullName>
    </recommendedName>
</protein>
<dbReference type="RefSeq" id="XP_040767203.1">
    <property type="nucleotide sequence ID" value="XM_040908207.1"/>
</dbReference>